<proteinExistence type="inferred from homology"/>
<dbReference type="EMBL" id="WTVA01000001">
    <property type="protein sequence ID" value="MZR21144.1"/>
    <property type="molecule type" value="Genomic_DNA"/>
</dbReference>
<accession>A0A845MDL2</accession>
<feature type="domain" description="MGS-like" evidence="4">
    <location>
        <begin position="1"/>
        <end position="132"/>
    </location>
</feature>
<dbReference type="GO" id="GO:0019242">
    <property type="term" value="P:methylglyoxal biosynthetic process"/>
    <property type="evidence" value="ECO:0007669"/>
    <property type="project" value="UniProtKB-UniRule"/>
</dbReference>
<dbReference type="PROSITE" id="PS51855">
    <property type="entry name" value="MGS"/>
    <property type="match status" value="1"/>
</dbReference>
<dbReference type="InterPro" id="IPR004363">
    <property type="entry name" value="Methylgl_synth"/>
</dbReference>
<dbReference type="OrthoDB" id="9787147at2"/>
<dbReference type="GO" id="GO:0008929">
    <property type="term" value="F:methylglyoxal synthase activity"/>
    <property type="evidence" value="ECO:0007669"/>
    <property type="project" value="UniProtKB-UniRule"/>
</dbReference>
<protein>
    <recommendedName>
        <fullName evidence="2">Methylglyoxal synthase</fullName>
        <shortName evidence="2">MGS</shortName>
        <ecNumber evidence="2">4.2.3.3</ecNumber>
    </recommendedName>
</protein>
<reference evidence="5 6" key="1">
    <citation type="journal article" date="2014" name="Int. J. Syst. Evol. Microbiol.">
        <title>Sneathiella chungangensis sp. nov., isolated from a marine sand, and emended description of the genus Sneathiella.</title>
        <authorList>
            <person name="Siamphan C."/>
            <person name="Kim H."/>
            <person name="Lee J.S."/>
            <person name="Kim W."/>
        </authorList>
    </citation>
    <scope>NUCLEOTIDE SEQUENCE [LARGE SCALE GENOMIC DNA]</scope>
    <source>
        <strain evidence="5 6">KCTC 32476</strain>
    </source>
</reference>
<feature type="binding site" evidence="2">
    <location>
        <position position="13"/>
    </location>
    <ligand>
        <name>substrate</name>
    </ligand>
</feature>
<feature type="binding site" evidence="2">
    <location>
        <position position="93"/>
    </location>
    <ligand>
        <name>substrate</name>
    </ligand>
</feature>
<dbReference type="SMART" id="SM00851">
    <property type="entry name" value="MGS"/>
    <property type="match status" value="1"/>
</dbReference>
<comment type="caution">
    <text evidence="5">The sequence shown here is derived from an EMBL/GenBank/DDBJ whole genome shotgun (WGS) entry which is preliminary data.</text>
</comment>
<dbReference type="InterPro" id="IPR036914">
    <property type="entry name" value="MGS-like_dom_sf"/>
</dbReference>
<keyword evidence="6" id="KW-1185">Reference proteome</keyword>
<dbReference type="Gene3D" id="3.40.50.1380">
    <property type="entry name" value="Methylglyoxal synthase-like domain"/>
    <property type="match status" value="1"/>
</dbReference>
<dbReference type="PROSITE" id="PS01335">
    <property type="entry name" value="METHYLGLYOXAL_SYNTH"/>
    <property type="match status" value="1"/>
</dbReference>
<dbReference type="PANTHER" id="PTHR30492">
    <property type="entry name" value="METHYLGLYOXAL SYNTHASE"/>
    <property type="match status" value="1"/>
</dbReference>
<evidence type="ECO:0000256" key="3">
    <source>
        <dbReference type="PIRSR" id="PIRSR006614-1"/>
    </source>
</evidence>
<dbReference type="AlphaFoldDB" id="A0A845MDL2"/>
<feature type="active site" description="Proton donor/acceptor" evidence="2 3">
    <location>
        <position position="66"/>
    </location>
</feature>
<dbReference type="InterPro" id="IPR018148">
    <property type="entry name" value="Methylglyoxal_synth_AS"/>
</dbReference>
<evidence type="ECO:0000313" key="5">
    <source>
        <dbReference type="EMBL" id="MZR21144.1"/>
    </source>
</evidence>
<dbReference type="Pfam" id="PF02142">
    <property type="entry name" value="MGS"/>
    <property type="match status" value="1"/>
</dbReference>
<dbReference type="RefSeq" id="WP_161337559.1">
    <property type="nucleotide sequence ID" value="NZ_JBHSDG010000002.1"/>
</dbReference>
<dbReference type="InterPro" id="IPR011607">
    <property type="entry name" value="MGS-like_dom"/>
</dbReference>
<dbReference type="NCBIfam" id="NF003559">
    <property type="entry name" value="PRK05234.1"/>
    <property type="match status" value="1"/>
</dbReference>
<dbReference type="PIRSF" id="PIRSF006614">
    <property type="entry name" value="Methylglyox_syn"/>
    <property type="match status" value="1"/>
</dbReference>
<sequence length="132" mass="14642">MAETCLNIGLVAHDAMKATLLDWVTRNKSILEKHRFCATGTTWKVLTDIHRDMKIERLKSGPMGGDQQLGARICEGKLDVLIFFQDPMTAQPHDVDVKALVRMSTLYDIPLACNPATADLIITNPAFAHPAR</sequence>
<dbReference type="GO" id="GO:0005829">
    <property type="term" value="C:cytosol"/>
    <property type="evidence" value="ECO:0007669"/>
    <property type="project" value="TreeGrafter"/>
</dbReference>
<name>A0A845MDL2_9PROT</name>
<dbReference type="SUPFAM" id="SSF52335">
    <property type="entry name" value="Methylglyoxal synthase-like"/>
    <property type="match status" value="1"/>
</dbReference>
<evidence type="ECO:0000313" key="6">
    <source>
        <dbReference type="Proteomes" id="UP000445696"/>
    </source>
</evidence>
<comment type="catalytic activity">
    <reaction evidence="2">
        <text>dihydroxyacetone phosphate = methylglyoxal + phosphate</text>
        <dbReference type="Rhea" id="RHEA:17937"/>
        <dbReference type="ChEBI" id="CHEBI:17158"/>
        <dbReference type="ChEBI" id="CHEBI:43474"/>
        <dbReference type="ChEBI" id="CHEBI:57642"/>
        <dbReference type="EC" id="4.2.3.3"/>
    </reaction>
</comment>
<evidence type="ECO:0000256" key="1">
    <source>
        <dbReference type="ARBA" id="ARBA00006287"/>
    </source>
</evidence>
<dbReference type="PANTHER" id="PTHR30492:SF0">
    <property type="entry name" value="METHYLGLYOXAL SYNTHASE"/>
    <property type="match status" value="1"/>
</dbReference>
<comment type="similarity">
    <text evidence="1 2">Belongs to the methylglyoxal synthase family.</text>
</comment>
<feature type="binding site" evidence="2">
    <location>
        <begin position="39"/>
        <end position="42"/>
    </location>
    <ligand>
        <name>substrate</name>
    </ligand>
</feature>
<gene>
    <name evidence="2" type="primary">mgsA</name>
    <name evidence="5" type="ORF">GQF03_02240</name>
</gene>
<comment type="function">
    <text evidence="2">Catalyzes the formation of methylglyoxal from dihydroxyacetone phosphate.</text>
</comment>
<keyword evidence="2 5" id="KW-0456">Lyase</keyword>
<dbReference type="NCBIfam" id="TIGR00160">
    <property type="entry name" value="MGSA"/>
    <property type="match status" value="1"/>
</dbReference>
<dbReference type="CDD" id="cd01422">
    <property type="entry name" value="MGS"/>
    <property type="match status" value="1"/>
</dbReference>
<dbReference type="EC" id="4.2.3.3" evidence="2"/>
<dbReference type="HAMAP" id="MF_00549">
    <property type="entry name" value="Methylglyoxal_synth"/>
    <property type="match status" value="1"/>
</dbReference>
<dbReference type="Proteomes" id="UP000445696">
    <property type="component" value="Unassembled WGS sequence"/>
</dbReference>
<feature type="binding site" evidence="2">
    <location>
        <begin position="60"/>
        <end position="61"/>
    </location>
    <ligand>
        <name>substrate</name>
    </ligand>
</feature>
<feature type="binding site" evidence="2">
    <location>
        <position position="17"/>
    </location>
    <ligand>
        <name>substrate</name>
    </ligand>
</feature>
<organism evidence="5 6">
    <name type="scientific">Sneathiella chungangensis</name>
    <dbReference type="NCBI Taxonomy" id="1418234"/>
    <lineage>
        <taxon>Bacteria</taxon>
        <taxon>Pseudomonadati</taxon>
        <taxon>Pseudomonadota</taxon>
        <taxon>Alphaproteobacteria</taxon>
        <taxon>Sneathiellales</taxon>
        <taxon>Sneathiellaceae</taxon>
        <taxon>Sneathiella</taxon>
    </lineage>
</organism>
<evidence type="ECO:0000259" key="4">
    <source>
        <dbReference type="PROSITE" id="PS51855"/>
    </source>
</evidence>
<evidence type="ECO:0000256" key="2">
    <source>
        <dbReference type="HAMAP-Rule" id="MF_00549"/>
    </source>
</evidence>